<evidence type="ECO:0000313" key="2">
    <source>
        <dbReference type="EMBL" id="QDU55552.1"/>
    </source>
</evidence>
<keyword evidence="1" id="KW-0732">Signal</keyword>
<dbReference type="Proteomes" id="UP000315750">
    <property type="component" value="Chromosome"/>
</dbReference>
<dbReference type="AlphaFoldDB" id="A0A518ALE1"/>
<feature type="chain" id="PRO_5021999198" evidence="1">
    <location>
        <begin position="43"/>
        <end position="510"/>
    </location>
</feature>
<dbReference type="EMBL" id="CP036278">
    <property type="protein sequence ID" value="QDU55552.1"/>
    <property type="molecule type" value="Genomic_DNA"/>
</dbReference>
<dbReference type="Pfam" id="PF07585">
    <property type="entry name" value="BBP7"/>
    <property type="match status" value="1"/>
</dbReference>
<evidence type="ECO:0000256" key="1">
    <source>
        <dbReference type="SAM" id="SignalP"/>
    </source>
</evidence>
<dbReference type="KEGG" id="amuc:Pan181_17440"/>
<organism evidence="2 3">
    <name type="scientific">Aeoliella mucimassa</name>
    <dbReference type="NCBI Taxonomy" id="2527972"/>
    <lineage>
        <taxon>Bacteria</taxon>
        <taxon>Pseudomonadati</taxon>
        <taxon>Planctomycetota</taxon>
        <taxon>Planctomycetia</taxon>
        <taxon>Pirellulales</taxon>
        <taxon>Lacipirellulaceae</taxon>
        <taxon>Aeoliella</taxon>
    </lineage>
</organism>
<dbReference type="InterPro" id="IPR011446">
    <property type="entry name" value="BBP7"/>
</dbReference>
<accession>A0A518ALE1</accession>
<gene>
    <name evidence="2" type="ORF">Pan181_17440</name>
</gene>
<sequence precursor="true">MDKRLPAAPQQKGSKQKMSASSIKISCLTALLALGLSSTVKAQLDDSCSPFYGCSTDMQFFDPVDLDLDCRGSDCQCGFFFRFDKMGMVTTGERVVVGDRGTDQLAFPVYGGTPLDPETGQPINRMVITNSIQNAVPRAVWDLGDRYEFGYWSPEGSGWLFSVLNGPDNVQSFSMGLEDFPIPQDQIDQAIDDNDDDDLTDEEIIADLIAEYDALAEETVFVSFRSSVGAFAGFLDVDEGGLNGIGDGDGFADDIDEDGQHGGQWFDTDGDNIPDTHVNVFPDYGDLVTLTTGFSQVDLKNTLKINGFEMMHAHRLDNDHFLVGKQNNSFEWGYGVRFLQLDDNFIFNGTGGFALGDARWDTTIVNNIVGPQLGFKWKRNRGRWALESDGKFMFGYNVRDWEQTGFAGAGKTQGDVNSFLLSRAKSFSYGQNDDDFAPVGELRMNLKYRLTDNVSFNLGWTGTFVDNIKRASTHVDYVLGDDNGKYMGFKDDGSEEIMANAINIGIEVRQ</sequence>
<proteinExistence type="predicted"/>
<protein>
    <submittedName>
        <fullName evidence="2">Uncharacterized protein</fullName>
    </submittedName>
</protein>
<reference evidence="2 3" key="1">
    <citation type="submission" date="2019-02" db="EMBL/GenBank/DDBJ databases">
        <title>Deep-cultivation of Planctomycetes and their phenomic and genomic characterization uncovers novel biology.</title>
        <authorList>
            <person name="Wiegand S."/>
            <person name="Jogler M."/>
            <person name="Boedeker C."/>
            <person name="Pinto D."/>
            <person name="Vollmers J."/>
            <person name="Rivas-Marin E."/>
            <person name="Kohn T."/>
            <person name="Peeters S.H."/>
            <person name="Heuer A."/>
            <person name="Rast P."/>
            <person name="Oberbeckmann S."/>
            <person name="Bunk B."/>
            <person name="Jeske O."/>
            <person name="Meyerdierks A."/>
            <person name="Storesund J.E."/>
            <person name="Kallscheuer N."/>
            <person name="Luecker S."/>
            <person name="Lage O.M."/>
            <person name="Pohl T."/>
            <person name="Merkel B.J."/>
            <person name="Hornburger P."/>
            <person name="Mueller R.-W."/>
            <person name="Bruemmer F."/>
            <person name="Labrenz M."/>
            <person name="Spormann A.M."/>
            <person name="Op den Camp H."/>
            <person name="Overmann J."/>
            <person name="Amann R."/>
            <person name="Jetten M.S.M."/>
            <person name="Mascher T."/>
            <person name="Medema M.H."/>
            <person name="Devos D.P."/>
            <person name="Kaster A.-K."/>
            <person name="Ovreas L."/>
            <person name="Rohde M."/>
            <person name="Galperin M.Y."/>
            <person name="Jogler C."/>
        </authorList>
    </citation>
    <scope>NUCLEOTIDE SEQUENCE [LARGE SCALE GENOMIC DNA]</scope>
    <source>
        <strain evidence="2 3">Pan181</strain>
    </source>
</reference>
<evidence type="ECO:0000313" key="3">
    <source>
        <dbReference type="Proteomes" id="UP000315750"/>
    </source>
</evidence>
<feature type="signal peptide" evidence="1">
    <location>
        <begin position="1"/>
        <end position="42"/>
    </location>
</feature>
<name>A0A518ALE1_9BACT</name>
<keyword evidence="3" id="KW-1185">Reference proteome</keyword>